<dbReference type="Proteomes" id="UP001321473">
    <property type="component" value="Unassembled WGS sequence"/>
</dbReference>
<evidence type="ECO:0000313" key="5">
    <source>
        <dbReference type="Proteomes" id="UP001321473"/>
    </source>
</evidence>
<dbReference type="Pfam" id="PF00078">
    <property type="entry name" value="RVT_1"/>
    <property type="match status" value="1"/>
</dbReference>
<dbReference type="SUPFAM" id="SSF50630">
    <property type="entry name" value="Acid proteases"/>
    <property type="match status" value="1"/>
</dbReference>
<accession>A0AAQ4ETE7</accession>
<dbReference type="InterPro" id="IPR050951">
    <property type="entry name" value="Retrovirus_Pol_polyprotein"/>
</dbReference>
<keyword evidence="5" id="KW-1185">Reference proteome</keyword>
<dbReference type="Gene3D" id="2.40.70.10">
    <property type="entry name" value="Acid Proteases"/>
    <property type="match status" value="1"/>
</dbReference>
<dbReference type="SUPFAM" id="SSF56672">
    <property type="entry name" value="DNA/RNA polymerases"/>
    <property type="match status" value="1"/>
</dbReference>
<dbReference type="PANTHER" id="PTHR37984:SF9">
    <property type="entry name" value="INTEGRASE CATALYTIC DOMAIN-CONTAINING PROTEIN"/>
    <property type="match status" value="1"/>
</dbReference>
<proteinExistence type="predicted"/>
<gene>
    <name evidence="4" type="ORF">V5799_020780</name>
</gene>
<dbReference type="InterPro" id="IPR041577">
    <property type="entry name" value="RT_RNaseH_2"/>
</dbReference>
<dbReference type="EC" id="2.7.7.49" evidence="1"/>
<evidence type="ECO:0000256" key="1">
    <source>
        <dbReference type="ARBA" id="ARBA00012493"/>
    </source>
</evidence>
<dbReference type="CDD" id="cd01647">
    <property type="entry name" value="RT_LTR"/>
    <property type="match status" value="1"/>
</dbReference>
<comment type="caution">
    <text evidence="4">The sequence shown here is derived from an EMBL/GenBank/DDBJ whole genome shotgun (WGS) entry which is preliminary data.</text>
</comment>
<evidence type="ECO:0000313" key="4">
    <source>
        <dbReference type="EMBL" id="KAK8777878.1"/>
    </source>
</evidence>
<dbReference type="AlphaFoldDB" id="A0AAQ4ETE7"/>
<dbReference type="GO" id="GO:0003964">
    <property type="term" value="F:RNA-directed DNA polymerase activity"/>
    <property type="evidence" value="ECO:0007669"/>
    <property type="project" value="UniProtKB-EC"/>
</dbReference>
<feature type="domain" description="Reverse transcriptase/retrotransposon-derived protein RNase H-like" evidence="3">
    <location>
        <begin position="527"/>
        <end position="584"/>
    </location>
</feature>
<dbReference type="Gene3D" id="3.30.70.270">
    <property type="match status" value="2"/>
</dbReference>
<reference evidence="4 5" key="1">
    <citation type="journal article" date="2023" name="Arcadia Sci">
        <title>De novo assembly of a long-read Amblyomma americanum tick genome.</title>
        <authorList>
            <person name="Chou S."/>
            <person name="Poskanzer K.E."/>
            <person name="Rollins M."/>
            <person name="Thuy-Boun P.S."/>
        </authorList>
    </citation>
    <scope>NUCLEOTIDE SEQUENCE [LARGE SCALE GENOMIC DNA]</scope>
    <source>
        <strain evidence="4">F_SG_1</strain>
        <tissue evidence="4">Salivary glands</tissue>
    </source>
</reference>
<dbReference type="FunFam" id="3.30.70.270:FF:000020">
    <property type="entry name" value="Transposon Tf2-6 polyprotein-like Protein"/>
    <property type="match status" value="1"/>
</dbReference>
<dbReference type="InterPro" id="IPR000477">
    <property type="entry name" value="RT_dom"/>
</dbReference>
<dbReference type="InterPro" id="IPR021109">
    <property type="entry name" value="Peptidase_aspartic_dom_sf"/>
</dbReference>
<dbReference type="InterPro" id="IPR043502">
    <property type="entry name" value="DNA/RNA_pol_sf"/>
</dbReference>
<dbReference type="PANTHER" id="PTHR37984">
    <property type="entry name" value="PROTEIN CBG26694"/>
    <property type="match status" value="1"/>
</dbReference>
<feature type="domain" description="Reverse transcriptase" evidence="2">
    <location>
        <begin position="341"/>
        <end position="461"/>
    </location>
</feature>
<name>A0AAQ4ETE7_AMBAM</name>
<evidence type="ECO:0000259" key="3">
    <source>
        <dbReference type="Pfam" id="PF17919"/>
    </source>
</evidence>
<sequence length="584" mass="65129">MEEGTGGCFVRSSNFFLQATACTDKSKSEAAKTALLLSVAGEDALDVFNNFVFTEEQSKEDYATVIAKFEEYCVEQQNEIHERYVFRSRRQGEAEPFEQFVRALKRQAQHCNFGAMTDDMVCDQVVFGTNSPKLREKMLRDKNLTLGKAVTLCKAAETSARQNEVWGKANEELHMSAVTARKSAQTGSRRDPNCTRCNRRHASRCCPAYGKTCYSCNGRNHFASCCRKQDDVYEVQHESDDFEVLDVAVGSANRERDWQVYACFEGQNVRFKVDTGSQANVLPLSMFRKLKAITLMPSGAVLRSYGGNVIKHIGKFSAPVTVDDHKVWAEFFVVKKDHSAILGLAGAKFFSHLDANAGFHQIPLDEQSSKMCTFATPFGRYRFLRLPFGLASASEVFQKALNEVFDGIPGVRVYVDDVLIWGATRAEHDQRLRSALKAAEAGLTFNASKCKFGVQEVLFLGDIISHKGIRPNPDLVDGLLKMPKPQDKSAVQRLLGVANYFGKYLPSLSQRTSTLRSLLKQDSIFDWTSNHENEWQAICQKLSEAPVLAIFDPCMQTKVTADASQSGVGSALLQRHGDCWKPVA</sequence>
<evidence type="ECO:0000259" key="2">
    <source>
        <dbReference type="Pfam" id="PF00078"/>
    </source>
</evidence>
<organism evidence="4 5">
    <name type="scientific">Amblyomma americanum</name>
    <name type="common">Lone star tick</name>
    <dbReference type="NCBI Taxonomy" id="6943"/>
    <lineage>
        <taxon>Eukaryota</taxon>
        <taxon>Metazoa</taxon>
        <taxon>Ecdysozoa</taxon>
        <taxon>Arthropoda</taxon>
        <taxon>Chelicerata</taxon>
        <taxon>Arachnida</taxon>
        <taxon>Acari</taxon>
        <taxon>Parasitiformes</taxon>
        <taxon>Ixodida</taxon>
        <taxon>Ixodoidea</taxon>
        <taxon>Ixodidae</taxon>
        <taxon>Amblyomminae</taxon>
        <taxon>Amblyomma</taxon>
    </lineage>
</organism>
<dbReference type="CDD" id="cd05481">
    <property type="entry name" value="retropepsin_like_LTR_1"/>
    <property type="match status" value="1"/>
</dbReference>
<dbReference type="Pfam" id="PF17919">
    <property type="entry name" value="RT_RNaseH_2"/>
    <property type="match status" value="1"/>
</dbReference>
<protein>
    <recommendedName>
        <fullName evidence="1">RNA-directed DNA polymerase</fullName>
        <ecNumber evidence="1">2.7.7.49</ecNumber>
    </recommendedName>
</protein>
<dbReference type="EMBL" id="JARKHS020011376">
    <property type="protein sequence ID" value="KAK8777878.1"/>
    <property type="molecule type" value="Genomic_DNA"/>
</dbReference>
<dbReference type="InterPro" id="IPR043128">
    <property type="entry name" value="Rev_trsase/Diguanyl_cyclase"/>
</dbReference>